<reference evidence="4" key="1">
    <citation type="journal article" date="2019" name="Int. J. Syst. Evol. Microbiol.">
        <title>The Global Catalogue of Microorganisms (GCM) 10K type strain sequencing project: providing services to taxonomists for standard genome sequencing and annotation.</title>
        <authorList>
            <consortium name="The Broad Institute Genomics Platform"/>
            <consortium name="The Broad Institute Genome Sequencing Center for Infectious Disease"/>
            <person name="Wu L."/>
            <person name="Ma J."/>
        </authorList>
    </citation>
    <scope>NUCLEOTIDE SEQUENCE [LARGE SCALE GENOMIC DNA]</scope>
    <source>
        <strain evidence="4">CCUG 56698</strain>
    </source>
</reference>
<dbReference type="InterPro" id="IPR022935">
    <property type="entry name" value="ClpS"/>
</dbReference>
<evidence type="ECO:0000256" key="1">
    <source>
        <dbReference type="HAMAP-Rule" id="MF_00302"/>
    </source>
</evidence>
<dbReference type="HAMAP" id="MF_00302">
    <property type="entry name" value="ClpS"/>
    <property type="match status" value="1"/>
</dbReference>
<protein>
    <recommendedName>
        <fullName evidence="1">ATP-dependent Clp protease adapter protein ClpS</fullName>
    </recommendedName>
</protein>
<comment type="caution">
    <text evidence="3">The sequence shown here is derived from an EMBL/GenBank/DDBJ whole genome shotgun (WGS) entry which is preliminary data.</text>
</comment>
<keyword evidence="4" id="KW-1185">Reference proteome</keyword>
<comment type="similarity">
    <text evidence="1">Belongs to the ClpS family.</text>
</comment>
<gene>
    <name evidence="1 3" type="primary">clpS</name>
    <name evidence="3" type="ORF">ACFQWG_00835</name>
</gene>
<dbReference type="NCBIfam" id="NF000668">
    <property type="entry name" value="PRK00033.1-1"/>
    <property type="match status" value="1"/>
</dbReference>
<evidence type="ECO:0000313" key="4">
    <source>
        <dbReference type="Proteomes" id="UP001596527"/>
    </source>
</evidence>
<dbReference type="Gene3D" id="3.30.1390.10">
    <property type="match status" value="1"/>
</dbReference>
<sequence>MPARPSPAPSQRADTTTSMLPQWRTVVWDDAVNLMDYVTEVFRRHFGYTRAHAEALMLEVHHRGRAVVSTGLRERMEADVLAMHSYGLRATLERVE</sequence>
<name>A0ABW2SI75_9ACTO</name>
<dbReference type="Proteomes" id="UP001596527">
    <property type="component" value="Unassembled WGS sequence"/>
</dbReference>
<dbReference type="PANTHER" id="PTHR33473">
    <property type="entry name" value="ATP-DEPENDENT CLP PROTEASE ADAPTER PROTEIN CLPS1, CHLOROPLASTIC"/>
    <property type="match status" value="1"/>
</dbReference>
<feature type="domain" description="Adaptor protein ClpS core" evidence="2">
    <location>
        <begin position="21"/>
        <end position="90"/>
    </location>
</feature>
<accession>A0ABW2SI75</accession>
<dbReference type="GO" id="GO:0008233">
    <property type="term" value="F:peptidase activity"/>
    <property type="evidence" value="ECO:0007669"/>
    <property type="project" value="UniProtKB-KW"/>
</dbReference>
<evidence type="ECO:0000313" key="3">
    <source>
        <dbReference type="EMBL" id="MFC7579777.1"/>
    </source>
</evidence>
<organism evidence="3 4">
    <name type="scientific">Schaalia naturae</name>
    <dbReference type="NCBI Taxonomy" id="635203"/>
    <lineage>
        <taxon>Bacteria</taxon>
        <taxon>Bacillati</taxon>
        <taxon>Actinomycetota</taxon>
        <taxon>Actinomycetes</taxon>
        <taxon>Actinomycetales</taxon>
        <taxon>Actinomycetaceae</taxon>
        <taxon>Schaalia</taxon>
    </lineage>
</organism>
<comment type="function">
    <text evidence="1">Involved in the modulation of the specificity of the ClpAP-mediated ATP-dependent protein degradation.</text>
</comment>
<dbReference type="SUPFAM" id="SSF54736">
    <property type="entry name" value="ClpS-like"/>
    <property type="match status" value="1"/>
</dbReference>
<dbReference type="InterPro" id="IPR003769">
    <property type="entry name" value="ClpS_core"/>
</dbReference>
<dbReference type="Pfam" id="PF02617">
    <property type="entry name" value="ClpS"/>
    <property type="match status" value="1"/>
</dbReference>
<keyword evidence="3" id="KW-0378">Hydrolase</keyword>
<dbReference type="PANTHER" id="PTHR33473:SF19">
    <property type="entry name" value="ATP-DEPENDENT CLP PROTEASE ADAPTER PROTEIN CLPS"/>
    <property type="match status" value="1"/>
</dbReference>
<keyword evidence="3" id="KW-0645">Protease</keyword>
<dbReference type="GO" id="GO:0006508">
    <property type="term" value="P:proteolysis"/>
    <property type="evidence" value="ECO:0007669"/>
    <property type="project" value="UniProtKB-KW"/>
</dbReference>
<comment type="subunit">
    <text evidence="1">Binds to the N-terminal domain of the chaperone ClpA.</text>
</comment>
<dbReference type="EMBL" id="JBHTEF010000001">
    <property type="protein sequence ID" value="MFC7579777.1"/>
    <property type="molecule type" value="Genomic_DNA"/>
</dbReference>
<dbReference type="RefSeq" id="WP_380971264.1">
    <property type="nucleotide sequence ID" value="NZ_JBHTEF010000001.1"/>
</dbReference>
<evidence type="ECO:0000259" key="2">
    <source>
        <dbReference type="Pfam" id="PF02617"/>
    </source>
</evidence>
<proteinExistence type="inferred from homology"/>
<dbReference type="InterPro" id="IPR014719">
    <property type="entry name" value="Ribosomal_bL12_C/ClpS-like"/>
</dbReference>